<reference evidence="3 4" key="1">
    <citation type="submission" date="2023-11" db="EMBL/GenBank/DDBJ databases">
        <title>Draft genome sequence of Microbacterium arthrosphaerae JCM 30492.</title>
        <authorList>
            <person name="Zhang G."/>
            <person name="Ding Y."/>
        </authorList>
    </citation>
    <scope>NUCLEOTIDE SEQUENCE [LARGE SCALE GENOMIC DNA]</scope>
    <source>
        <strain evidence="3 4">JCM 30492</strain>
    </source>
</reference>
<dbReference type="EMBL" id="JAWQEV010000001">
    <property type="protein sequence ID" value="MDW4572178.1"/>
    <property type="molecule type" value="Genomic_DNA"/>
</dbReference>
<dbReference type="Gene3D" id="3.40.50.10680">
    <property type="entry name" value="CofD-like domains"/>
    <property type="match status" value="1"/>
</dbReference>
<keyword evidence="2" id="KW-0460">Magnesium</keyword>
<dbReference type="GO" id="GO:0043743">
    <property type="term" value="F:LPPG:FO 2-phospho-L-lactate transferase activity"/>
    <property type="evidence" value="ECO:0007669"/>
    <property type="project" value="UniProtKB-EC"/>
</dbReference>
<dbReference type="InterPro" id="IPR038136">
    <property type="entry name" value="CofD-like_dom_sf"/>
</dbReference>
<dbReference type="EC" id="2.7.8.28" evidence="3"/>
<keyword evidence="1 3" id="KW-0808">Transferase</keyword>
<dbReference type="InterPro" id="IPR010115">
    <property type="entry name" value="FbiA/CofD"/>
</dbReference>
<organism evidence="3 4">
    <name type="scientific">Microbacterium arthrosphaerae</name>
    <dbReference type="NCBI Taxonomy" id="792652"/>
    <lineage>
        <taxon>Bacteria</taxon>
        <taxon>Bacillati</taxon>
        <taxon>Actinomycetota</taxon>
        <taxon>Actinomycetes</taxon>
        <taxon>Micrococcales</taxon>
        <taxon>Microbacteriaceae</taxon>
        <taxon>Microbacterium</taxon>
    </lineage>
</organism>
<proteinExistence type="inferred from homology"/>
<keyword evidence="4" id="KW-1185">Reference proteome</keyword>
<dbReference type="Proteomes" id="UP001283109">
    <property type="component" value="Unassembled WGS sequence"/>
</dbReference>
<evidence type="ECO:0000313" key="3">
    <source>
        <dbReference type="EMBL" id="MDW4572178.1"/>
    </source>
</evidence>
<dbReference type="InterPro" id="IPR002882">
    <property type="entry name" value="CofD"/>
</dbReference>
<evidence type="ECO:0000256" key="2">
    <source>
        <dbReference type="ARBA" id="ARBA00022842"/>
    </source>
</evidence>
<name>A0ABU4GYM5_9MICO</name>
<evidence type="ECO:0000256" key="1">
    <source>
        <dbReference type="ARBA" id="ARBA00022679"/>
    </source>
</evidence>
<dbReference type="RefSeq" id="WP_318352681.1">
    <property type="nucleotide sequence ID" value="NZ_JAWQEV010000001.1"/>
</dbReference>
<sequence length="327" mass="33913">MSAAPRVVVLAGGVGGSRFVLGVRAALRARGLADTAASLTVVVNTGDDLWLSGVRLQPDVDSITYALAGVNDAERGWGRRDDSERVNRELQEWGAGWPWFTLGDLDLGTHLARTGWLREGLTPTQVLERMSHRWDLGARLLPMTDAEADTVVVLGDGTRLHFQEWWTRHRATLAPARFENPGIDAAAPAPGVTGAIAAADVVLLAPSNPVVSIGPILAVPGMREAVRATAAPVVGVSPIIGGKVVRGMADVCLTAIGVETSAAAVAGLYGARSAGGLLDAWLLAEEDAALADDVAGRGIRPLVRPLWMTDAAGQAALGDAALVAAGI</sequence>
<dbReference type="HAMAP" id="MF_01257">
    <property type="entry name" value="CofD"/>
    <property type="match status" value="1"/>
</dbReference>
<dbReference type="Pfam" id="PF01933">
    <property type="entry name" value="CofD"/>
    <property type="match status" value="1"/>
</dbReference>
<accession>A0ABU4GYM5</accession>
<dbReference type="SUPFAM" id="SSF142338">
    <property type="entry name" value="CofD-like"/>
    <property type="match status" value="1"/>
</dbReference>
<dbReference type="NCBIfam" id="TIGR01819">
    <property type="entry name" value="F420_cofD"/>
    <property type="match status" value="1"/>
</dbReference>
<comment type="caution">
    <text evidence="3">The sequence shown here is derived from an EMBL/GenBank/DDBJ whole genome shotgun (WGS) entry which is preliminary data.</text>
</comment>
<dbReference type="Gene3D" id="1.10.8.240">
    <property type="entry name" value="CofD-like domain"/>
    <property type="match status" value="1"/>
</dbReference>
<gene>
    <name evidence="3" type="primary">cofD</name>
    <name evidence="3" type="ORF">R8Z58_05220</name>
</gene>
<protein>
    <submittedName>
        <fullName evidence="3">2-phospho-L-lactate transferase</fullName>
        <ecNumber evidence="3">2.7.8.28</ecNumber>
    </submittedName>
</protein>
<dbReference type="PANTHER" id="PTHR43007:SF1">
    <property type="entry name" value="2-PHOSPHO-L-LACTATE TRANSFERASE"/>
    <property type="match status" value="1"/>
</dbReference>
<evidence type="ECO:0000313" key="4">
    <source>
        <dbReference type="Proteomes" id="UP001283109"/>
    </source>
</evidence>
<dbReference type="PANTHER" id="PTHR43007">
    <property type="entry name" value="2-PHOSPHO-L-LACTATE TRANSFERASE"/>
    <property type="match status" value="1"/>
</dbReference>